<dbReference type="Gene3D" id="2.40.160.20">
    <property type="match status" value="1"/>
</dbReference>
<dbReference type="RefSeq" id="WP_395438090.1">
    <property type="nucleotide sequence ID" value="NZ_JBAWKC010000002.1"/>
</dbReference>
<evidence type="ECO:0000313" key="3">
    <source>
        <dbReference type="Proteomes" id="UP001610104"/>
    </source>
</evidence>
<protein>
    <recommendedName>
        <fullName evidence="4">Outer membrane protein beta-barrel domain-containing protein</fullName>
    </recommendedName>
</protein>
<sequence length="167" mass="18534">MKKTIMATVILLVAGLTMNAQDISKNALGLRLGDSGGFGTEISYQRALGNSTRLELDLGWRNRKDFNNNGYDDDAIKLAALYQWVMNIDGGFNWYVGVGGGLGTYGYDYNNDHYNDTFAFAAGDIGIEYNFPIPLLISLDFRPEFGGNGYYKNNYGSDIALGLRYQF</sequence>
<dbReference type="InterPro" id="IPR011250">
    <property type="entry name" value="OMP/PagP_B-barrel"/>
</dbReference>
<gene>
    <name evidence="2" type="ORF">V8G56_08855</name>
</gene>
<dbReference type="SUPFAM" id="SSF56925">
    <property type="entry name" value="OMPA-like"/>
    <property type="match status" value="1"/>
</dbReference>
<proteinExistence type="predicted"/>
<keyword evidence="3" id="KW-1185">Reference proteome</keyword>
<organism evidence="2 3">
    <name type="scientific">Gaetbulibacter aquiaggeris</name>
    <dbReference type="NCBI Taxonomy" id="1735373"/>
    <lineage>
        <taxon>Bacteria</taxon>
        <taxon>Pseudomonadati</taxon>
        <taxon>Bacteroidota</taxon>
        <taxon>Flavobacteriia</taxon>
        <taxon>Flavobacteriales</taxon>
        <taxon>Flavobacteriaceae</taxon>
        <taxon>Gaetbulibacter</taxon>
    </lineage>
</organism>
<dbReference type="EMBL" id="JBAWKC010000002">
    <property type="protein sequence ID" value="MFH6768843.1"/>
    <property type="molecule type" value="Genomic_DNA"/>
</dbReference>
<name>A0ABW7MPS4_9FLAO</name>
<evidence type="ECO:0000313" key="2">
    <source>
        <dbReference type="EMBL" id="MFH6768843.1"/>
    </source>
</evidence>
<keyword evidence="1" id="KW-0732">Signal</keyword>
<feature type="signal peptide" evidence="1">
    <location>
        <begin position="1"/>
        <end position="20"/>
    </location>
</feature>
<feature type="chain" id="PRO_5045891676" description="Outer membrane protein beta-barrel domain-containing protein" evidence="1">
    <location>
        <begin position="21"/>
        <end position="167"/>
    </location>
</feature>
<dbReference type="Proteomes" id="UP001610104">
    <property type="component" value="Unassembled WGS sequence"/>
</dbReference>
<comment type="caution">
    <text evidence="2">The sequence shown here is derived from an EMBL/GenBank/DDBJ whole genome shotgun (WGS) entry which is preliminary data.</text>
</comment>
<reference evidence="2 3" key="1">
    <citation type="submission" date="2024-02" db="EMBL/GenBank/DDBJ databases">
        <title>A Gaetbulibacter species isolated from tidal flats and genomic insights of their niches.</title>
        <authorList>
            <person name="Ye Y."/>
        </authorList>
    </citation>
    <scope>NUCLEOTIDE SEQUENCE [LARGE SCALE GENOMIC DNA]</scope>
    <source>
        <strain evidence="2 3">KEM-8</strain>
    </source>
</reference>
<evidence type="ECO:0000256" key="1">
    <source>
        <dbReference type="SAM" id="SignalP"/>
    </source>
</evidence>
<evidence type="ECO:0008006" key="4">
    <source>
        <dbReference type="Google" id="ProtNLM"/>
    </source>
</evidence>
<accession>A0ABW7MPS4</accession>